<dbReference type="GO" id="GO:0015171">
    <property type="term" value="F:amino acid transmembrane transporter activity"/>
    <property type="evidence" value="ECO:0007669"/>
    <property type="project" value="TreeGrafter"/>
</dbReference>
<dbReference type="PIRSF" id="PIRSF006324">
    <property type="entry name" value="LeuE"/>
    <property type="match status" value="1"/>
</dbReference>
<keyword evidence="3 6" id="KW-0812">Transmembrane</keyword>
<reference evidence="7 8" key="1">
    <citation type="submission" date="2018-09" db="EMBL/GenBank/DDBJ databases">
        <title>Zymobacter palmae IAM14233 (=T109) whole genome analysis.</title>
        <authorList>
            <person name="Yanase H."/>
        </authorList>
    </citation>
    <scope>NUCLEOTIDE SEQUENCE [LARGE SCALE GENOMIC DNA]</scope>
    <source>
        <strain evidence="7 8">IAM14233</strain>
    </source>
</reference>
<feature type="transmembrane region" description="Helical" evidence="6">
    <location>
        <begin position="114"/>
        <end position="134"/>
    </location>
</feature>
<gene>
    <name evidence="7" type="ORF">ZBT109_0398</name>
</gene>
<dbReference type="InterPro" id="IPR001123">
    <property type="entry name" value="LeuE-type"/>
</dbReference>
<evidence type="ECO:0000256" key="3">
    <source>
        <dbReference type="ARBA" id="ARBA00022692"/>
    </source>
</evidence>
<dbReference type="EMBL" id="AP018933">
    <property type="protein sequence ID" value="BBG29187.1"/>
    <property type="molecule type" value="Genomic_DNA"/>
</dbReference>
<proteinExistence type="predicted"/>
<dbReference type="AlphaFoldDB" id="A0A348HC35"/>
<dbReference type="GO" id="GO:0005886">
    <property type="term" value="C:plasma membrane"/>
    <property type="evidence" value="ECO:0007669"/>
    <property type="project" value="UniProtKB-SubCell"/>
</dbReference>
<dbReference type="RefSeq" id="WP_027704586.1">
    <property type="nucleotide sequence ID" value="NZ_AP018933.1"/>
</dbReference>
<keyword evidence="8" id="KW-1185">Reference proteome</keyword>
<keyword evidence="2" id="KW-1003">Cell membrane</keyword>
<dbReference type="STRING" id="1123510.GCA_000620025_00606"/>
<evidence type="ECO:0000256" key="6">
    <source>
        <dbReference type="SAM" id="Phobius"/>
    </source>
</evidence>
<feature type="transmembrane region" description="Helical" evidence="6">
    <location>
        <begin position="71"/>
        <end position="93"/>
    </location>
</feature>
<comment type="subcellular location">
    <subcellularLocation>
        <location evidence="1">Cell membrane</location>
        <topology evidence="1">Multi-pass membrane protein</topology>
    </subcellularLocation>
</comment>
<evidence type="ECO:0000313" key="7">
    <source>
        <dbReference type="EMBL" id="BBG29187.1"/>
    </source>
</evidence>
<dbReference type="Proteomes" id="UP000267342">
    <property type="component" value="Chromosome"/>
</dbReference>
<keyword evidence="5 6" id="KW-0472">Membrane</keyword>
<dbReference type="PANTHER" id="PTHR30086">
    <property type="entry name" value="ARGININE EXPORTER PROTEIN ARGO"/>
    <property type="match status" value="1"/>
</dbReference>
<keyword evidence="4 6" id="KW-1133">Transmembrane helix</keyword>
<organism evidence="7 8">
    <name type="scientific">Zymobacter palmae</name>
    <dbReference type="NCBI Taxonomy" id="33074"/>
    <lineage>
        <taxon>Bacteria</taxon>
        <taxon>Pseudomonadati</taxon>
        <taxon>Pseudomonadota</taxon>
        <taxon>Gammaproteobacteria</taxon>
        <taxon>Oceanospirillales</taxon>
        <taxon>Halomonadaceae</taxon>
        <taxon>Zymobacter group</taxon>
        <taxon>Zymobacter</taxon>
    </lineage>
</organism>
<dbReference type="PANTHER" id="PTHR30086:SF20">
    <property type="entry name" value="ARGININE EXPORTER PROTEIN ARGO-RELATED"/>
    <property type="match status" value="1"/>
</dbReference>
<protein>
    <submittedName>
        <fullName evidence="7">Putative threonine efflux protein</fullName>
    </submittedName>
</protein>
<feature type="transmembrane region" description="Helical" evidence="6">
    <location>
        <begin position="146"/>
        <end position="175"/>
    </location>
</feature>
<feature type="transmembrane region" description="Helical" evidence="6">
    <location>
        <begin position="6"/>
        <end position="29"/>
    </location>
</feature>
<evidence type="ECO:0000256" key="1">
    <source>
        <dbReference type="ARBA" id="ARBA00004651"/>
    </source>
</evidence>
<name>A0A348HC35_9GAMM</name>
<dbReference type="KEGG" id="zpl:ZBT109_0398"/>
<feature type="transmembrane region" description="Helical" evidence="6">
    <location>
        <begin position="41"/>
        <end position="65"/>
    </location>
</feature>
<evidence type="ECO:0000256" key="4">
    <source>
        <dbReference type="ARBA" id="ARBA00022989"/>
    </source>
</evidence>
<dbReference type="OrthoDB" id="9804822at2"/>
<evidence type="ECO:0000313" key="8">
    <source>
        <dbReference type="Proteomes" id="UP000267342"/>
    </source>
</evidence>
<evidence type="ECO:0000256" key="2">
    <source>
        <dbReference type="ARBA" id="ARBA00022475"/>
    </source>
</evidence>
<sequence>MTDLSLLLAFVAAAFILTITPGIDTALVLRSSATGGQRSAVAASLGVTLGCLFWGAAAAIGLGALLRASELAYGIVCWVGALYLVWLGVRLIIRPRTTFEAGHGGTGERGTREAFLRGLLTNLLNPKVGVFYVTFLPQFVPASVNIAGYTFFLACLHVLITLVWFGILIAAMVPMARFLRKPKIVTALDRLTGCVFIAFGVKLAFASSK</sequence>
<evidence type="ECO:0000256" key="5">
    <source>
        <dbReference type="ARBA" id="ARBA00023136"/>
    </source>
</evidence>
<dbReference type="Pfam" id="PF01810">
    <property type="entry name" value="LysE"/>
    <property type="match status" value="1"/>
</dbReference>
<accession>A0A348HC35</accession>